<evidence type="ECO:0000313" key="2">
    <source>
        <dbReference type="Proteomes" id="UP001519460"/>
    </source>
</evidence>
<sequence length="85" mass="9466">QDRNKDSGKRKGGGVCAYINKQWCHPNNITAKLRLCTPDVEVLSVSLRPYDIPREFSHVLLTVVYVPPSTNSTVAADLVRCEPRA</sequence>
<dbReference type="Proteomes" id="UP001519460">
    <property type="component" value="Unassembled WGS sequence"/>
</dbReference>
<keyword evidence="2" id="KW-1185">Reference proteome</keyword>
<evidence type="ECO:0000313" key="1">
    <source>
        <dbReference type="EMBL" id="KAK7498642.1"/>
    </source>
</evidence>
<gene>
    <name evidence="1" type="ORF">BaRGS_00010019</name>
</gene>
<name>A0ABD0LHY0_9CAEN</name>
<feature type="non-terminal residue" evidence="1">
    <location>
        <position position="1"/>
    </location>
</feature>
<protein>
    <submittedName>
        <fullName evidence="1">Uncharacterized protein</fullName>
    </submittedName>
</protein>
<dbReference type="EMBL" id="JACVVK020000049">
    <property type="protein sequence ID" value="KAK7498642.1"/>
    <property type="molecule type" value="Genomic_DNA"/>
</dbReference>
<comment type="caution">
    <text evidence="1">The sequence shown here is derived from an EMBL/GenBank/DDBJ whole genome shotgun (WGS) entry which is preliminary data.</text>
</comment>
<proteinExistence type="predicted"/>
<dbReference type="AlphaFoldDB" id="A0ABD0LHY0"/>
<accession>A0ABD0LHY0</accession>
<reference evidence="1 2" key="1">
    <citation type="journal article" date="2023" name="Sci. Data">
        <title>Genome assembly of the Korean intertidal mud-creeper Batillaria attramentaria.</title>
        <authorList>
            <person name="Patra A.K."/>
            <person name="Ho P.T."/>
            <person name="Jun S."/>
            <person name="Lee S.J."/>
            <person name="Kim Y."/>
            <person name="Won Y.J."/>
        </authorList>
    </citation>
    <scope>NUCLEOTIDE SEQUENCE [LARGE SCALE GENOMIC DNA]</scope>
    <source>
        <strain evidence="1">Wonlab-2016</strain>
    </source>
</reference>
<organism evidence="1 2">
    <name type="scientific">Batillaria attramentaria</name>
    <dbReference type="NCBI Taxonomy" id="370345"/>
    <lineage>
        <taxon>Eukaryota</taxon>
        <taxon>Metazoa</taxon>
        <taxon>Spiralia</taxon>
        <taxon>Lophotrochozoa</taxon>
        <taxon>Mollusca</taxon>
        <taxon>Gastropoda</taxon>
        <taxon>Caenogastropoda</taxon>
        <taxon>Sorbeoconcha</taxon>
        <taxon>Cerithioidea</taxon>
        <taxon>Batillariidae</taxon>
        <taxon>Batillaria</taxon>
    </lineage>
</organism>